<evidence type="ECO:0000313" key="3">
    <source>
        <dbReference type="Proteomes" id="UP000658382"/>
    </source>
</evidence>
<evidence type="ECO:0000313" key="2">
    <source>
        <dbReference type="EMBL" id="GGJ94954.1"/>
    </source>
</evidence>
<sequence>MESKEQREAVFMTTVQKWGGSLGVRIPKHLADRFGVDHGSKVEVSANNEGIFIKPVKKTPTLEELMSQITEDNQHNEIDFGKPEGSEVW</sequence>
<protein>
    <submittedName>
        <fullName evidence="2">Multidrug transporter MatE</fullName>
    </submittedName>
</protein>
<evidence type="ECO:0000259" key="1">
    <source>
        <dbReference type="SMART" id="SM00966"/>
    </source>
</evidence>
<dbReference type="GO" id="GO:0097351">
    <property type="term" value="F:toxin sequestering activity"/>
    <property type="evidence" value="ECO:0007669"/>
    <property type="project" value="InterPro"/>
</dbReference>
<reference evidence="2" key="2">
    <citation type="submission" date="2020-09" db="EMBL/GenBank/DDBJ databases">
        <authorList>
            <person name="Sun Q."/>
            <person name="Ohkuma M."/>
        </authorList>
    </citation>
    <scope>NUCLEOTIDE SEQUENCE</scope>
    <source>
        <strain evidence="2">JCM 12580</strain>
    </source>
</reference>
<dbReference type="RefSeq" id="WP_229671717.1">
    <property type="nucleotide sequence ID" value="NZ_BMNQ01000019.1"/>
</dbReference>
<keyword evidence="3" id="KW-1185">Reference proteome</keyword>
<dbReference type="Gene3D" id="2.10.260.10">
    <property type="match status" value="1"/>
</dbReference>
<name>A0A917UY35_9BACI</name>
<dbReference type="InterPro" id="IPR039052">
    <property type="entry name" value="Antitox_PemI-like"/>
</dbReference>
<dbReference type="PANTHER" id="PTHR40516">
    <property type="entry name" value="ANTITOXIN CHPS-RELATED"/>
    <property type="match status" value="1"/>
</dbReference>
<dbReference type="Proteomes" id="UP000658382">
    <property type="component" value="Unassembled WGS sequence"/>
</dbReference>
<accession>A0A917UY35</accession>
<proteinExistence type="predicted"/>
<dbReference type="InterPro" id="IPR037914">
    <property type="entry name" value="SpoVT-AbrB_sf"/>
</dbReference>
<dbReference type="SUPFAM" id="SSF89447">
    <property type="entry name" value="AbrB/MazE/MraZ-like"/>
    <property type="match status" value="1"/>
</dbReference>
<reference evidence="2" key="1">
    <citation type="journal article" date="2014" name="Int. J. Syst. Evol. Microbiol.">
        <title>Complete genome sequence of Corynebacterium casei LMG S-19264T (=DSM 44701T), isolated from a smear-ripened cheese.</title>
        <authorList>
            <consortium name="US DOE Joint Genome Institute (JGI-PGF)"/>
            <person name="Walter F."/>
            <person name="Albersmeier A."/>
            <person name="Kalinowski J."/>
            <person name="Ruckert C."/>
        </authorList>
    </citation>
    <scope>NUCLEOTIDE SEQUENCE</scope>
    <source>
        <strain evidence="2">JCM 12580</strain>
    </source>
</reference>
<dbReference type="InterPro" id="IPR007159">
    <property type="entry name" value="SpoVT-AbrB_dom"/>
</dbReference>
<dbReference type="EMBL" id="BMNQ01000019">
    <property type="protein sequence ID" value="GGJ94954.1"/>
    <property type="molecule type" value="Genomic_DNA"/>
</dbReference>
<dbReference type="PANTHER" id="PTHR40516:SF1">
    <property type="entry name" value="ANTITOXIN CHPS-RELATED"/>
    <property type="match status" value="1"/>
</dbReference>
<dbReference type="AlphaFoldDB" id="A0A917UY35"/>
<gene>
    <name evidence="2" type="primary">mazE</name>
    <name evidence="2" type="ORF">GCM10007063_16840</name>
</gene>
<dbReference type="GO" id="GO:0003677">
    <property type="term" value="F:DNA binding"/>
    <property type="evidence" value="ECO:0007669"/>
    <property type="project" value="InterPro"/>
</dbReference>
<feature type="domain" description="SpoVT-AbrB" evidence="1">
    <location>
        <begin position="16"/>
        <end position="61"/>
    </location>
</feature>
<dbReference type="Pfam" id="PF04014">
    <property type="entry name" value="MazE_antitoxin"/>
    <property type="match status" value="1"/>
</dbReference>
<dbReference type="SMART" id="SM00966">
    <property type="entry name" value="SpoVT_AbrB"/>
    <property type="match status" value="1"/>
</dbReference>
<organism evidence="2 3">
    <name type="scientific">Lentibacillus kapialis</name>
    <dbReference type="NCBI Taxonomy" id="340214"/>
    <lineage>
        <taxon>Bacteria</taxon>
        <taxon>Bacillati</taxon>
        <taxon>Bacillota</taxon>
        <taxon>Bacilli</taxon>
        <taxon>Bacillales</taxon>
        <taxon>Bacillaceae</taxon>
        <taxon>Lentibacillus</taxon>
    </lineage>
</organism>
<comment type="caution">
    <text evidence="2">The sequence shown here is derived from an EMBL/GenBank/DDBJ whole genome shotgun (WGS) entry which is preliminary data.</text>
</comment>